<dbReference type="EMBL" id="CAXAMM010003236">
    <property type="protein sequence ID" value="CAK8999066.1"/>
    <property type="molecule type" value="Genomic_DNA"/>
</dbReference>
<organism evidence="1 2">
    <name type="scientific">Durusdinium trenchii</name>
    <dbReference type="NCBI Taxonomy" id="1381693"/>
    <lineage>
        <taxon>Eukaryota</taxon>
        <taxon>Sar</taxon>
        <taxon>Alveolata</taxon>
        <taxon>Dinophyceae</taxon>
        <taxon>Suessiales</taxon>
        <taxon>Symbiodiniaceae</taxon>
        <taxon>Durusdinium</taxon>
    </lineage>
</organism>
<proteinExistence type="predicted"/>
<evidence type="ECO:0000313" key="1">
    <source>
        <dbReference type="EMBL" id="CAK8999066.1"/>
    </source>
</evidence>
<evidence type="ECO:0000313" key="2">
    <source>
        <dbReference type="Proteomes" id="UP001642464"/>
    </source>
</evidence>
<reference evidence="1 2" key="1">
    <citation type="submission" date="2024-02" db="EMBL/GenBank/DDBJ databases">
        <authorList>
            <person name="Chen Y."/>
            <person name="Shah S."/>
            <person name="Dougan E. K."/>
            <person name="Thang M."/>
            <person name="Chan C."/>
        </authorList>
    </citation>
    <scope>NUCLEOTIDE SEQUENCE [LARGE SCALE GENOMIC DNA]</scope>
</reference>
<keyword evidence="2" id="KW-1185">Reference proteome</keyword>
<gene>
    <name evidence="1" type="ORF">SCF082_LOCUS5904</name>
</gene>
<sequence>MLSVLSSGTINLTEELHRTRQDLIEARFEAANLAEALAQKRERFVEHLESFWFVLKHHQERVLKSRVFHAFALACHHWQMRTTATTMAATEALVESSPRARSKWRWLWQKKVFGLWRRASTLAHRSRTRETHHQELEQHKGSVSELREHVERLHGRRLDTDGLLLTERTRVRELESELSSCKEQVKELQSTLKQCYVQQFEDSQKREELERHFSKLAEDFRQMKAEKEKLHQELLKTQVELQDSNQRAAEHQSRLKEASSELCLAEEVIDDITTSKLVGLQRFFDHYDLPSVCLSLFGKILELQHQLRSTARSIRPKGERSAEKAIETEVCQQLAMHDQVSRRGLQDYIEHLKLNVSASMVAQVLLALLGLDGSPCDQLRFTQLLAQPPAWRHLDFATALWGSAGEPAAAVVQQHRNKLRSPRSP</sequence>
<name>A0ABP0IAY1_9DINO</name>
<dbReference type="Proteomes" id="UP001642464">
    <property type="component" value="Unassembled WGS sequence"/>
</dbReference>
<protein>
    <submittedName>
        <fullName evidence="1">Protein spalten</fullName>
    </submittedName>
</protein>
<accession>A0ABP0IAY1</accession>
<comment type="caution">
    <text evidence="1">The sequence shown here is derived from an EMBL/GenBank/DDBJ whole genome shotgun (WGS) entry which is preliminary data.</text>
</comment>